<dbReference type="InterPro" id="IPR002083">
    <property type="entry name" value="MATH/TRAF_dom"/>
</dbReference>
<keyword evidence="4" id="KW-1185">Reference proteome</keyword>
<comment type="caution">
    <text evidence="3">The sequence shown here is derived from an EMBL/GenBank/DDBJ whole genome shotgun (WGS) entry which is preliminary data.</text>
</comment>
<dbReference type="PROSITE" id="PS50144">
    <property type="entry name" value="MATH"/>
    <property type="match status" value="1"/>
</dbReference>
<dbReference type="Gene3D" id="1.25.40.420">
    <property type="match status" value="1"/>
</dbReference>
<dbReference type="InterPro" id="IPR011333">
    <property type="entry name" value="SKP1/BTB/POZ_sf"/>
</dbReference>
<protein>
    <recommendedName>
        <fullName evidence="5">BTB domain-containing protein</fullName>
    </recommendedName>
</protein>
<dbReference type="Pfam" id="PF22486">
    <property type="entry name" value="MATH_2"/>
    <property type="match status" value="1"/>
</dbReference>
<dbReference type="Gene3D" id="3.30.710.10">
    <property type="entry name" value="Potassium Channel Kv1.1, Chain A"/>
    <property type="match status" value="1"/>
</dbReference>
<dbReference type="GO" id="GO:0030163">
    <property type="term" value="P:protein catabolic process"/>
    <property type="evidence" value="ECO:0007669"/>
    <property type="project" value="UniProtKB-ARBA"/>
</dbReference>
<dbReference type="Gene3D" id="2.60.210.10">
    <property type="entry name" value="Apoptosis, Tumor Necrosis Factor Receptor Associated Protein 2, Chain A"/>
    <property type="match status" value="1"/>
</dbReference>
<gene>
    <name evidence="3" type="ORF">BOKJ2_LOCUS1622</name>
</gene>
<dbReference type="OrthoDB" id="5771911at2759"/>
<evidence type="ECO:0008006" key="5">
    <source>
        <dbReference type="Google" id="ProtNLM"/>
    </source>
</evidence>
<feature type="domain" description="BTB" evidence="1">
    <location>
        <begin position="239"/>
        <end position="306"/>
    </location>
</feature>
<dbReference type="EMBL" id="CAJFDH010000001">
    <property type="protein sequence ID" value="CAD5206938.1"/>
    <property type="molecule type" value="Genomic_DNA"/>
</dbReference>
<dbReference type="InterPro" id="IPR008974">
    <property type="entry name" value="TRAF-like"/>
</dbReference>
<organism evidence="3 4">
    <name type="scientific">Bursaphelenchus okinawaensis</name>
    <dbReference type="NCBI Taxonomy" id="465554"/>
    <lineage>
        <taxon>Eukaryota</taxon>
        <taxon>Metazoa</taxon>
        <taxon>Ecdysozoa</taxon>
        <taxon>Nematoda</taxon>
        <taxon>Chromadorea</taxon>
        <taxon>Rhabditida</taxon>
        <taxon>Tylenchina</taxon>
        <taxon>Tylenchomorpha</taxon>
        <taxon>Aphelenchoidea</taxon>
        <taxon>Aphelenchoididae</taxon>
        <taxon>Bursaphelenchus</taxon>
    </lineage>
</organism>
<evidence type="ECO:0000313" key="3">
    <source>
        <dbReference type="EMBL" id="CAD5206938.1"/>
    </source>
</evidence>
<dbReference type="Pfam" id="PF00651">
    <property type="entry name" value="BTB"/>
    <property type="match status" value="1"/>
</dbReference>
<dbReference type="EMBL" id="CAJFCW020000001">
    <property type="protein sequence ID" value="CAG9083727.1"/>
    <property type="molecule type" value="Genomic_DNA"/>
</dbReference>
<proteinExistence type="predicted"/>
<dbReference type="SUPFAM" id="SSF54695">
    <property type="entry name" value="POZ domain"/>
    <property type="match status" value="1"/>
</dbReference>
<dbReference type="PROSITE" id="PS50097">
    <property type="entry name" value="BTB"/>
    <property type="match status" value="1"/>
</dbReference>
<evidence type="ECO:0000259" key="2">
    <source>
        <dbReference type="PROSITE" id="PS50144"/>
    </source>
</evidence>
<feature type="domain" description="MATH" evidence="2">
    <location>
        <begin position="62"/>
        <end position="196"/>
    </location>
</feature>
<dbReference type="Proteomes" id="UP000614601">
    <property type="component" value="Unassembled WGS sequence"/>
</dbReference>
<sequence length="419" mass="48147">MDQIEDPVSQAYLMRRNNSGVDNLAFSNFDLRCSISCPSTSRYLNNTETGSNECFTVWDPVFLRQEWTINNIKAALELTTPGICMRSRAFKDESMPDISWQLCLYPGGKREENKNNVSLFLKMSTSHATKEFTVRAEYCFYFMDDTNKSKFSNVNTGDFKVKPTKGSHSWGLRNIPRQKVLNSVRADDSLHIVCEIQTVPDFNRVPSIVYKKESVINQNQLMRDFIGRFHDMYETGDGTDFVIECGDKTFNVHKFVLMTHSDVLRAMFKHSLEETKNGRMKMSDCCPDAVAQMLYYMYSGSLPQEFEYEHASPLMQIADKYALEPLKLLCQEKLIQRLNAANVIQMLVMADYQNATVLLDACIPVIKANSRRIISSAEWEHLKATNQKLVNSVLEKIVVQDDSPPQKRLRLTHSQQMPR</sequence>
<dbReference type="SMART" id="SM00225">
    <property type="entry name" value="BTB"/>
    <property type="match status" value="1"/>
</dbReference>
<reference evidence="3" key="1">
    <citation type="submission" date="2020-09" db="EMBL/GenBank/DDBJ databases">
        <authorList>
            <person name="Kikuchi T."/>
        </authorList>
    </citation>
    <scope>NUCLEOTIDE SEQUENCE</scope>
    <source>
        <strain evidence="3">SH1</strain>
    </source>
</reference>
<dbReference type="AlphaFoldDB" id="A0A811JUJ0"/>
<dbReference type="Proteomes" id="UP000783686">
    <property type="component" value="Unassembled WGS sequence"/>
</dbReference>
<evidence type="ECO:0000313" key="4">
    <source>
        <dbReference type="Proteomes" id="UP000614601"/>
    </source>
</evidence>
<dbReference type="PANTHER" id="PTHR24413">
    <property type="entry name" value="SPECKLE-TYPE POZ PROTEIN"/>
    <property type="match status" value="1"/>
</dbReference>
<dbReference type="InterPro" id="IPR000210">
    <property type="entry name" value="BTB/POZ_dom"/>
</dbReference>
<evidence type="ECO:0000259" key="1">
    <source>
        <dbReference type="PROSITE" id="PS50097"/>
    </source>
</evidence>
<dbReference type="CDD" id="cd00121">
    <property type="entry name" value="MATH"/>
    <property type="match status" value="1"/>
</dbReference>
<dbReference type="SUPFAM" id="SSF49599">
    <property type="entry name" value="TRAF domain-like"/>
    <property type="match status" value="1"/>
</dbReference>
<name>A0A811JUJ0_9BILA</name>
<accession>A0A811JUJ0</accession>
<dbReference type="CDD" id="cd18186">
    <property type="entry name" value="BTB_POZ_ZBTB_KLHL-like"/>
    <property type="match status" value="1"/>
</dbReference>